<protein>
    <submittedName>
        <fullName evidence="1">Uncharacterized protein</fullName>
    </submittedName>
</protein>
<name>A0A0V1DS98_TRIPS</name>
<organism evidence="1 2">
    <name type="scientific">Trichinella pseudospiralis</name>
    <name type="common">Parasitic roundworm</name>
    <dbReference type="NCBI Taxonomy" id="6337"/>
    <lineage>
        <taxon>Eukaryota</taxon>
        <taxon>Metazoa</taxon>
        <taxon>Ecdysozoa</taxon>
        <taxon>Nematoda</taxon>
        <taxon>Enoplea</taxon>
        <taxon>Dorylaimia</taxon>
        <taxon>Trichinellida</taxon>
        <taxon>Trichinellidae</taxon>
        <taxon>Trichinella</taxon>
    </lineage>
</organism>
<sequence>MAFYMDSKEKCNVHGDDFKNRLLTIFTYKYTLVSETGSLAFYNGLSKAGSMAFYMDSKEKCNVHGDDFKNRLLTIFTIKVGETRSMAFYNGLSKKS</sequence>
<proteinExistence type="predicted"/>
<comment type="caution">
    <text evidence="1">The sequence shown here is derived from an EMBL/GenBank/DDBJ whole genome shotgun (WGS) entry which is preliminary data.</text>
</comment>
<feature type="non-terminal residue" evidence="1">
    <location>
        <position position="96"/>
    </location>
</feature>
<dbReference type="EMBL" id="JYDR01000618">
    <property type="protein sequence ID" value="KRY64150.1"/>
    <property type="molecule type" value="Genomic_DNA"/>
</dbReference>
<accession>A0A0V1DS98</accession>
<dbReference type="AlphaFoldDB" id="A0A0V1DS98"/>
<reference evidence="1 2" key="1">
    <citation type="submission" date="2015-01" db="EMBL/GenBank/DDBJ databases">
        <title>Evolution of Trichinella species and genotypes.</title>
        <authorList>
            <person name="Korhonen P.K."/>
            <person name="Edoardo P."/>
            <person name="Giuseppe L.R."/>
            <person name="Gasser R.B."/>
        </authorList>
    </citation>
    <scope>NUCLEOTIDE SEQUENCE [LARGE SCALE GENOMIC DNA]</scope>
    <source>
        <strain evidence="1">ISS13</strain>
    </source>
</reference>
<dbReference type="Proteomes" id="UP000054632">
    <property type="component" value="Unassembled WGS sequence"/>
</dbReference>
<evidence type="ECO:0000313" key="2">
    <source>
        <dbReference type="Proteomes" id="UP000054632"/>
    </source>
</evidence>
<gene>
    <name evidence="1" type="ORF">T4A_5488</name>
</gene>
<evidence type="ECO:0000313" key="1">
    <source>
        <dbReference type="EMBL" id="KRY64150.1"/>
    </source>
</evidence>